<keyword evidence="2 3" id="KW-0378">Hydrolase</keyword>
<dbReference type="InterPro" id="IPR000086">
    <property type="entry name" value="NUDIX_hydrolase_dom"/>
</dbReference>
<comment type="cofactor">
    <cofactor evidence="1">
        <name>Mg(2+)</name>
        <dbReference type="ChEBI" id="CHEBI:18420"/>
    </cofactor>
</comment>
<evidence type="ECO:0000256" key="1">
    <source>
        <dbReference type="ARBA" id="ARBA00001946"/>
    </source>
</evidence>
<dbReference type="Gene3D" id="3.90.79.10">
    <property type="entry name" value="Nucleoside Triphosphate Pyrophosphohydrolase"/>
    <property type="match status" value="1"/>
</dbReference>
<reference evidence="5 6" key="1">
    <citation type="submission" date="2016-10" db="EMBL/GenBank/DDBJ databases">
        <authorList>
            <person name="de Groot N.N."/>
        </authorList>
    </citation>
    <scope>NUCLEOTIDE SEQUENCE [LARGE SCALE GENOMIC DNA]</scope>
    <source>
        <strain evidence="5 6">CGMCC 1.6493</strain>
    </source>
</reference>
<dbReference type="CDD" id="cd04673">
    <property type="entry name" value="NUDIX_ADPRase"/>
    <property type="match status" value="1"/>
</dbReference>
<dbReference type="SUPFAM" id="SSF55811">
    <property type="entry name" value="Nudix"/>
    <property type="match status" value="1"/>
</dbReference>
<protein>
    <submittedName>
        <fullName evidence="5">ADP-ribose pyrophosphatase YjhB, NUDIX family</fullName>
    </submittedName>
</protein>
<dbReference type="RefSeq" id="WP_089848978.1">
    <property type="nucleotide sequence ID" value="NZ_FPAQ01000014.1"/>
</dbReference>
<accession>A0A1I6ZZU9</accession>
<dbReference type="Proteomes" id="UP000199594">
    <property type="component" value="Unassembled WGS sequence"/>
</dbReference>
<name>A0A1I6ZZU9_9GAMM</name>
<feature type="domain" description="Nudix hydrolase" evidence="4">
    <location>
        <begin position="11"/>
        <end position="144"/>
    </location>
</feature>
<dbReference type="PROSITE" id="PS00893">
    <property type="entry name" value="NUDIX_BOX"/>
    <property type="match status" value="1"/>
</dbReference>
<dbReference type="PANTHER" id="PTHR43736:SF1">
    <property type="entry name" value="DIHYDRONEOPTERIN TRIPHOSPHATE DIPHOSPHATASE"/>
    <property type="match status" value="1"/>
</dbReference>
<dbReference type="EMBL" id="FPAQ01000014">
    <property type="protein sequence ID" value="SFT68195.1"/>
    <property type="molecule type" value="Genomic_DNA"/>
</dbReference>
<evidence type="ECO:0000313" key="5">
    <source>
        <dbReference type="EMBL" id="SFT68195.1"/>
    </source>
</evidence>
<evidence type="ECO:0000259" key="4">
    <source>
        <dbReference type="PROSITE" id="PS51462"/>
    </source>
</evidence>
<dbReference type="AlphaFoldDB" id="A0A1I6ZZU9"/>
<evidence type="ECO:0000256" key="3">
    <source>
        <dbReference type="RuleBase" id="RU003476"/>
    </source>
</evidence>
<dbReference type="PROSITE" id="PS51462">
    <property type="entry name" value="NUDIX"/>
    <property type="match status" value="1"/>
</dbReference>
<dbReference type="PRINTS" id="PR00502">
    <property type="entry name" value="NUDIXFAMILY"/>
</dbReference>
<dbReference type="OrthoDB" id="9791228at2"/>
<dbReference type="InterPro" id="IPR020084">
    <property type="entry name" value="NUDIX_hydrolase_CS"/>
</dbReference>
<gene>
    <name evidence="5" type="ORF">SAMN04487956_11452</name>
</gene>
<dbReference type="Pfam" id="PF00293">
    <property type="entry name" value="NUDIX"/>
    <property type="match status" value="1"/>
</dbReference>
<dbReference type="GO" id="GO:0016787">
    <property type="term" value="F:hydrolase activity"/>
    <property type="evidence" value="ECO:0007669"/>
    <property type="project" value="UniProtKB-KW"/>
</dbReference>
<dbReference type="InterPro" id="IPR020476">
    <property type="entry name" value="Nudix_hydrolase"/>
</dbReference>
<evidence type="ECO:0000313" key="6">
    <source>
        <dbReference type="Proteomes" id="UP000199594"/>
    </source>
</evidence>
<organism evidence="5 6">
    <name type="scientific">Halomonas saccharevitans</name>
    <dbReference type="NCBI Taxonomy" id="416872"/>
    <lineage>
        <taxon>Bacteria</taxon>
        <taxon>Pseudomonadati</taxon>
        <taxon>Pseudomonadota</taxon>
        <taxon>Gammaproteobacteria</taxon>
        <taxon>Oceanospirillales</taxon>
        <taxon>Halomonadaceae</taxon>
        <taxon>Halomonas</taxon>
    </lineage>
</organism>
<dbReference type="InterPro" id="IPR015797">
    <property type="entry name" value="NUDIX_hydrolase-like_dom_sf"/>
</dbReference>
<comment type="similarity">
    <text evidence="3">Belongs to the Nudix hydrolase family.</text>
</comment>
<evidence type="ECO:0000256" key="2">
    <source>
        <dbReference type="ARBA" id="ARBA00022801"/>
    </source>
</evidence>
<sequence>MPERSARTPVRPIPAVSAAVVRGGRILMVRRRNSPNAGKLALPGGKVEAGESLLQAAARELLEETGVLAEPRSILTALDVFDYDGEGSLAMHFVIVVVKLEWQGGIEAAADDATALCWMDMAALEDAGEEVCDSAAWVARRVLEDTAAAENALNPG</sequence>
<dbReference type="PANTHER" id="PTHR43736">
    <property type="entry name" value="ADP-RIBOSE PYROPHOSPHATASE"/>
    <property type="match status" value="1"/>
</dbReference>
<proteinExistence type="inferred from homology"/>